<evidence type="ECO:0000313" key="1">
    <source>
        <dbReference type="EMBL" id="JAD92227.1"/>
    </source>
</evidence>
<dbReference type="AlphaFoldDB" id="A0A0A9E8C2"/>
<dbReference type="EMBL" id="GBRH01205668">
    <property type="protein sequence ID" value="JAD92227.1"/>
    <property type="molecule type" value="Transcribed_RNA"/>
</dbReference>
<reference evidence="1" key="2">
    <citation type="journal article" date="2015" name="Data Brief">
        <title>Shoot transcriptome of the giant reed, Arundo donax.</title>
        <authorList>
            <person name="Barrero R.A."/>
            <person name="Guerrero F.D."/>
            <person name="Moolhuijzen P."/>
            <person name="Goolsby J.A."/>
            <person name="Tidwell J."/>
            <person name="Bellgard S.E."/>
            <person name="Bellgard M.I."/>
        </authorList>
    </citation>
    <scope>NUCLEOTIDE SEQUENCE</scope>
    <source>
        <tissue evidence="1">Shoot tissue taken approximately 20 cm above the soil surface</tissue>
    </source>
</reference>
<protein>
    <submittedName>
        <fullName evidence="1">Uncharacterized protein</fullName>
    </submittedName>
</protein>
<accession>A0A0A9E8C2</accession>
<reference evidence="1" key="1">
    <citation type="submission" date="2014-09" db="EMBL/GenBank/DDBJ databases">
        <authorList>
            <person name="Magalhaes I.L.F."/>
            <person name="Oliveira U."/>
            <person name="Santos F.R."/>
            <person name="Vidigal T.H.D.A."/>
            <person name="Brescovit A.D."/>
            <person name="Santos A.J."/>
        </authorList>
    </citation>
    <scope>NUCLEOTIDE SEQUENCE</scope>
    <source>
        <tissue evidence="1">Shoot tissue taken approximately 20 cm above the soil surface</tissue>
    </source>
</reference>
<name>A0A0A9E8C2_ARUDO</name>
<sequence>MTAISWFTNVIQLAQQSIRKRNLVSSGLDDNIQQVLSKNGRLPNFRLRTPLC</sequence>
<proteinExistence type="predicted"/>
<organism evidence="1">
    <name type="scientific">Arundo donax</name>
    <name type="common">Giant reed</name>
    <name type="synonym">Donax arundinaceus</name>
    <dbReference type="NCBI Taxonomy" id="35708"/>
    <lineage>
        <taxon>Eukaryota</taxon>
        <taxon>Viridiplantae</taxon>
        <taxon>Streptophyta</taxon>
        <taxon>Embryophyta</taxon>
        <taxon>Tracheophyta</taxon>
        <taxon>Spermatophyta</taxon>
        <taxon>Magnoliopsida</taxon>
        <taxon>Liliopsida</taxon>
        <taxon>Poales</taxon>
        <taxon>Poaceae</taxon>
        <taxon>PACMAD clade</taxon>
        <taxon>Arundinoideae</taxon>
        <taxon>Arundineae</taxon>
        <taxon>Arundo</taxon>
    </lineage>
</organism>